<gene>
    <name evidence="7" type="ORF">HAU20_07855</name>
    <name evidence="6" type="ORF">HAU43_06910</name>
</gene>
<keyword evidence="8" id="KW-1185">Reference proteome</keyword>
<dbReference type="InterPro" id="IPR037171">
    <property type="entry name" value="NagB/RpiA_transferase-like"/>
</dbReference>
<dbReference type="Proteomes" id="UP000728106">
    <property type="component" value="Unassembled WGS sequence"/>
</dbReference>
<dbReference type="EMBL" id="JAAOCP010000008">
    <property type="protein sequence ID" value="MBJ7639295.1"/>
    <property type="molecule type" value="Genomic_DNA"/>
</dbReference>
<evidence type="ECO:0000256" key="1">
    <source>
        <dbReference type="ARBA" id="ARBA00010466"/>
    </source>
</evidence>
<dbReference type="InterPro" id="IPR036388">
    <property type="entry name" value="WH-like_DNA-bd_sf"/>
</dbReference>
<dbReference type="Gene3D" id="1.10.10.10">
    <property type="entry name" value="Winged helix-like DNA-binding domain superfamily/Winged helix DNA-binding domain"/>
    <property type="match status" value="1"/>
</dbReference>
<evidence type="ECO:0000259" key="5">
    <source>
        <dbReference type="Pfam" id="PF04198"/>
    </source>
</evidence>
<protein>
    <recommendedName>
        <fullName evidence="5">Sugar-binding domain-containing protein</fullName>
    </recommendedName>
</protein>
<sequence>MDEEQLARIAEDYYLNKLTFGDISDKYKISRYKINKALDQAVKDGVIKIEIRNSNQRNSRLERLLSEQYPGTHFFVIQDDENVIGTSERVTLYAAEKLSADIKGGNKTVGISWGETINAMIEYAPTATLENVKFVQFLGENLKYNSAADSTHIVERLSRKFSGEFFTLPAPLYILNDLVRKGLYAEPSMQRALTVARNMDFLVTALGTPASLDSIPIWNNNWHSIFPTTRREDIAGYIYGRPYDENGNILNIQNDKIVGLSLDEIMSVPRRVALAQDKSKSLAIRGALRGHLITELIMSESVAFRVLSESKADVLIEQLKQL</sequence>
<evidence type="ECO:0000256" key="3">
    <source>
        <dbReference type="ARBA" id="ARBA00023125"/>
    </source>
</evidence>
<organism evidence="7 8">
    <name type="scientific">Weissella confusa</name>
    <name type="common">Lactobacillus confusus</name>
    <dbReference type="NCBI Taxonomy" id="1583"/>
    <lineage>
        <taxon>Bacteria</taxon>
        <taxon>Bacillati</taxon>
        <taxon>Bacillota</taxon>
        <taxon>Bacilli</taxon>
        <taxon>Lactobacillales</taxon>
        <taxon>Lactobacillaceae</taxon>
        <taxon>Weissella</taxon>
    </lineage>
</organism>
<reference evidence="7" key="1">
    <citation type="submission" date="2020-02" db="EMBL/GenBank/DDBJ databases">
        <authorList>
            <person name="Fontana A."/>
            <person name="Patrone V."/>
            <person name="Morelli L."/>
        </authorList>
    </citation>
    <scope>NUCLEOTIDE SEQUENCE</scope>
    <source>
        <strain evidence="6">CCUG 30943</strain>
        <strain evidence="7">CCUG 43002</strain>
    </source>
</reference>
<dbReference type="SUPFAM" id="SSF100950">
    <property type="entry name" value="NagB/RpiA/CoA transferase-like"/>
    <property type="match status" value="1"/>
</dbReference>
<dbReference type="Pfam" id="PF04198">
    <property type="entry name" value="Sugar-bind"/>
    <property type="match status" value="1"/>
</dbReference>
<dbReference type="AlphaFoldDB" id="A0A4Z0RKQ3"/>
<evidence type="ECO:0000313" key="6">
    <source>
        <dbReference type="EMBL" id="MBJ7632812.1"/>
    </source>
</evidence>
<keyword evidence="2" id="KW-0805">Transcription regulation</keyword>
<dbReference type="InterPro" id="IPR051054">
    <property type="entry name" value="SorC_transcr_regulators"/>
</dbReference>
<dbReference type="GO" id="GO:0003677">
    <property type="term" value="F:DNA binding"/>
    <property type="evidence" value="ECO:0007669"/>
    <property type="project" value="UniProtKB-KW"/>
</dbReference>
<dbReference type="PANTHER" id="PTHR34294">
    <property type="entry name" value="TRANSCRIPTIONAL REGULATOR-RELATED"/>
    <property type="match status" value="1"/>
</dbReference>
<keyword evidence="3" id="KW-0238">DNA-binding</keyword>
<dbReference type="PANTHER" id="PTHR34294:SF1">
    <property type="entry name" value="TRANSCRIPTIONAL REGULATOR LSRR"/>
    <property type="match status" value="1"/>
</dbReference>
<dbReference type="GO" id="GO:0030246">
    <property type="term" value="F:carbohydrate binding"/>
    <property type="evidence" value="ECO:0007669"/>
    <property type="project" value="InterPro"/>
</dbReference>
<evidence type="ECO:0000313" key="7">
    <source>
        <dbReference type="EMBL" id="MBJ7639295.1"/>
    </source>
</evidence>
<keyword evidence="4" id="KW-0804">Transcription</keyword>
<dbReference type="Gene3D" id="3.40.50.1360">
    <property type="match status" value="1"/>
</dbReference>
<name>A0A4Z0RKQ3_WEICO</name>
<dbReference type="Proteomes" id="UP000808038">
    <property type="component" value="Unassembled WGS sequence"/>
</dbReference>
<accession>A0A4Z0RKQ3</accession>
<dbReference type="InterPro" id="IPR007324">
    <property type="entry name" value="Sugar-bd_dom_put"/>
</dbReference>
<comment type="similarity">
    <text evidence="1">Belongs to the SorC transcriptional regulatory family.</text>
</comment>
<dbReference type="RefSeq" id="WP_135391166.1">
    <property type="nucleotide sequence ID" value="NZ_ALXH01000064.1"/>
</dbReference>
<evidence type="ECO:0000256" key="4">
    <source>
        <dbReference type="ARBA" id="ARBA00023163"/>
    </source>
</evidence>
<evidence type="ECO:0000313" key="8">
    <source>
        <dbReference type="Proteomes" id="UP000728106"/>
    </source>
</evidence>
<evidence type="ECO:0000256" key="2">
    <source>
        <dbReference type="ARBA" id="ARBA00023015"/>
    </source>
</evidence>
<proteinExistence type="inferred from homology"/>
<reference evidence="7 8" key="2">
    <citation type="journal article" date="2021" name="Int. J. Food Microbiol.">
        <title>Safety demonstration of a microbial species for use in the food chain: Weissella confusa.</title>
        <authorList>
            <person name="Bourdichon F."/>
            <person name="Patrone V."/>
            <person name="Fontana A."/>
            <person name="Milani G."/>
            <person name="Morelli L."/>
        </authorList>
    </citation>
    <scope>NUCLEOTIDE SEQUENCE [LARGE SCALE GENOMIC DNA]</scope>
    <source>
        <strain evidence="6">CCUG 30943</strain>
        <strain evidence="7 8">CCUG 43002</strain>
    </source>
</reference>
<dbReference type="EMBL" id="JAAOCX010000007">
    <property type="protein sequence ID" value="MBJ7632812.1"/>
    <property type="molecule type" value="Genomic_DNA"/>
</dbReference>
<comment type="caution">
    <text evidence="7">The sequence shown here is derived from an EMBL/GenBank/DDBJ whole genome shotgun (WGS) entry which is preliminary data.</text>
</comment>
<feature type="domain" description="Sugar-binding" evidence="5">
    <location>
        <begin position="57"/>
        <end position="307"/>
    </location>
</feature>